<keyword evidence="4" id="KW-0812">Transmembrane</keyword>
<evidence type="ECO:0000256" key="7">
    <source>
        <dbReference type="ARBA" id="ARBA00023237"/>
    </source>
</evidence>
<accession>A0A1D9PBQ4</accession>
<reference evidence="9 10" key="1">
    <citation type="submission" date="2016-10" db="EMBL/GenBank/DDBJ databases">
        <title>Complete Genome Sequence of Flavobacterium sp. PK15.</title>
        <authorList>
            <person name="Ekwe A."/>
            <person name="Kim S.B."/>
        </authorList>
    </citation>
    <scope>NUCLEOTIDE SEQUENCE [LARGE SCALE GENOMIC DNA]</scope>
    <source>
        <strain evidence="9 10">PK15</strain>
    </source>
</reference>
<evidence type="ECO:0000256" key="3">
    <source>
        <dbReference type="ARBA" id="ARBA00022452"/>
    </source>
</evidence>
<dbReference type="EMBL" id="CP017774">
    <property type="protein sequence ID" value="AOZ99545.1"/>
    <property type="molecule type" value="Genomic_DNA"/>
</dbReference>
<dbReference type="GO" id="GO:0009279">
    <property type="term" value="C:cell outer membrane"/>
    <property type="evidence" value="ECO:0007669"/>
    <property type="project" value="UniProtKB-SubCell"/>
</dbReference>
<keyword evidence="7" id="KW-0998">Cell outer membrane</keyword>
<evidence type="ECO:0000256" key="2">
    <source>
        <dbReference type="ARBA" id="ARBA00008163"/>
    </source>
</evidence>
<evidence type="ECO:0000256" key="6">
    <source>
        <dbReference type="ARBA" id="ARBA00023136"/>
    </source>
</evidence>
<dbReference type="AlphaFoldDB" id="A0A1D9PBQ4"/>
<dbReference type="SUPFAM" id="SSF56935">
    <property type="entry name" value="Porins"/>
    <property type="match status" value="1"/>
</dbReference>
<sequence>MKNKFTFLFFLILASFSAFSQSLSSSPYSIYGLGSLYDSDFGTISAMGSSGVALPSERFINNLNPASLGFSYRNHFLFDVGGKAIQTSYQDLSKKENRNNVQFSHIAFAFPLSTKSAFSLALKPYSSAGFKISDYKLPIQDSNEEYTLSATGTGGLNNFDISYGHRIGKKLGLGLTTSVLFGSTTDNREYLIANSQTTIDKESSYSGVRLNLGWQFKVDSTFTIGAVFKSASKVNATKVQSVVSYNADLDASNTIETDVASDVDDFYLPSEFSVGFHKMFKNKFGVSADYEKAFWENTNQNTMYGNYLNQDKFKLGFSYRKGKNLRNYFDRIQFSAGMNYDTGFLEIDNKRIENKALSFGVSLPIENTFSTLNISYSYGQKGRISNGLIKENYHKLSVNLSLDGIWFVKRKIE</sequence>
<proteinExistence type="inferred from homology"/>
<dbReference type="Gene3D" id="2.40.160.60">
    <property type="entry name" value="Outer membrane protein transport protein (OMPP1/FadL/TodX)"/>
    <property type="match status" value="1"/>
</dbReference>
<organism evidence="9 10">
    <name type="scientific">Flavobacterium commune</name>
    <dbReference type="NCBI Taxonomy" id="1306519"/>
    <lineage>
        <taxon>Bacteria</taxon>
        <taxon>Pseudomonadati</taxon>
        <taxon>Bacteroidota</taxon>
        <taxon>Flavobacteriia</taxon>
        <taxon>Flavobacteriales</taxon>
        <taxon>Flavobacteriaceae</taxon>
        <taxon>Flavobacterium</taxon>
    </lineage>
</organism>
<keyword evidence="10" id="KW-1185">Reference proteome</keyword>
<dbReference type="InterPro" id="IPR005017">
    <property type="entry name" value="OMPP1/FadL/TodX"/>
</dbReference>
<keyword evidence="6" id="KW-0472">Membrane</keyword>
<dbReference type="KEGG" id="fcm:BIW12_08870"/>
<keyword evidence="5 8" id="KW-0732">Signal</keyword>
<comment type="subcellular location">
    <subcellularLocation>
        <location evidence="1">Cell outer membrane</location>
        <topology evidence="1">Multi-pass membrane protein</topology>
    </subcellularLocation>
</comment>
<dbReference type="GO" id="GO:0015483">
    <property type="term" value="F:long-chain fatty acid transporting porin activity"/>
    <property type="evidence" value="ECO:0007669"/>
    <property type="project" value="TreeGrafter"/>
</dbReference>
<comment type="similarity">
    <text evidence="2">Belongs to the OmpP1/FadL family.</text>
</comment>
<protein>
    <submittedName>
        <fullName evidence="9">Aromatic hydrocarbon degradation protein</fullName>
    </submittedName>
</protein>
<dbReference type="PANTHER" id="PTHR35093">
    <property type="entry name" value="OUTER MEMBRANE PROTEIN NMB0088-RELATED"/>
    <property type="match status" value="1"/>
</dbReference>
<dbReference type="STRING" id="1306519.BIW12_08870"/>
<gene>
    <name evidence="9" type="ORF">BIW12_08870</name>
</gene>
<dbReference type="Proteomes" id="UP000178198">
    <property type="component" value="Chromosome"/>
</dbReference>
<dbReference type="PANTHER" id="PTHR35093:SF8">
    <property type="entry name" value="OUTER MEMBRANE PROTEIN NMB0088-RELATED"/>
    <property type="match status" value="1"/>
</dbReference>
<name>A0A1D9PBQ4_9FLAO</name>
<feature type="chain" id="PRO_5009444468" evidence="8">
    <location>
        <begin position="21"/>
        <end position="413"/>
    </location>
</feature>
<feature type="signal peptide" evidence="8">
    <location>
        <begin position="1"/>
        <end position="20"/>
    </location>
</feature>
<evidence type="ECO:0000256" key="4">
    <source>
        <dbReference type="ARBA" id="ARBA00022692"/>
    </source>
</evidence>
<evidence type="ECO:0000256" key="8">
    <source>
        <dbReference type="SAM" id="SignalP"/>
    </source>
</evidence>
<evidence type="ECO:0000313" key="10">
    <source>
        <dbReference type="Proteomes" id="UP000178198"/>
    </source>
</evidence>
<evidence type="ECO:0000313" key="9">
    <source>
        <dbReference type="EMBL" id="AOZ99545.1"/>
    </source>
</evidence>
<keyword evidence="3" id="KW-1134">Transmembrane beta strand</keyword>
<evidence type="ECO:0000256" key="1">
    <source>
        <dbReference type="ARBA" id="ARBA00004571"/>
    </source>
</evidence>
<dbReference type="RefSeq" id="WP_071184794.1">
    <property type="nucleotide sequence ID" value="NZ_CP017774.1"/>
</dbReference>
<dbReference type="OrthoDB" id="1491239at2"/>
<evidence type="ECO:0000256" key="5">
    <source>
        <dbReference type="ARBA" id="ARBA00022729"/>
    </source>
</evidence>